<dbReference type="PANTHER" id="PTHR23421">
    <property type="entry name" value="BETA-GALACTOSIDASE RELATED"/>
    <property type="match status" value="1"/>
</dbReference>
<dbReference type="Pfam" id="PF17834">
    <property type="entry name" value="GHD"/>
    <property type="match status" value="1"/>
</dbReference>
<dbReference type="InterPro" id="IPR041392">
    <property type="entry name" value="GHD"/>
</dbReference>
<dbReference type="GO" id="GO:0030246">
    <property type="term" value="F:carbohydrate binding"/>
    <property type="evidence" value="ECO:0007669"/>
    <property type="project" value="InterPro"/>
</dbReference>
<sequence length="456" mass="50822">MGRSYLLSLYMVLPVALPLIQAKNDSLIRQPKYGHLKELHRAIKMCDRALVSADPIITSLGDFQQAYMYTTESGDCAAFLSNYDTKSAARVLFNDMHYNLPPWSISILPDCRNVVFNTAKVGVQTSQMQMLPTNTEIFSWESYDEDPSSLDNRSAITADGLLEQINITRDASDYLCVDIGSSESFLRGGELPTLSVQSTGHAVHVFINRQLSGSAFGTWQNRRFTYTGKVNLHARTNRIALLSVAVGLPGLKNIGGHFKTWNTVILGPVAVSGFDQGKWDLSRQKWTYQVGLKGEAMDLVAPNSFSSVEWRQGSLAAQKHQPLRWHRARKNEQVMSHWLWTWGVWEKVKSGLMGRALVDIGMRMLTVTAMAVIMRERFEHPSVSLVVENQPKDGPCHAPASYVILEKKCVGKQRCVVTIANSKFEQDPCPNVLKRLSVKAICAPMSSTTAQPNWGG</sequence>
<keyword evidence="1" id="KW-0732">Signal</keyword>
<reference evidence="3" key="1">
    <citation type="submission" date="2019-09" db="EMBL/GenBank/DDBJ databases">
        <title>Draft genome information of white flower Hibiscus syriacus.</title>
        <authorList>
            <person name="Kim Y.-M."/>
        </authorList>
    </citation>
    <scope>NUCLEOTIDE SEQUENCE [LARGE SCALE GENOMIC DNA]</scope>
    <source>
        <strain evidence="3">YM2019G1</strain>
    </source>
</reference>
<comment type="caution">
    <text evidence="3">The sequence shown here is derived from an EMBL/GenBank/DDBJ whole genome shotgun (WGS) entry which is preliminary data.</text>
</comment>
<dbReference type="PROSITE" id="PS50228">
    <property type="entry name" value="SUEL_LECTIN"/>
    <property type="match status" value="1"/>
</dbReference>
<dbReference type="CDD" id="cd22842">
    <property type="entry name" value="Gal_Rha_Lectin_BGal"/>
    <property type="match status" value="1"/>
</dbReference>
<accession>A0A6A2ZUQ0</accession>
<dbReference type="AlphaFoldDB" id="A0A6A2ZUQ0"/>
<evidence type="ECO:0000313" key="4">
    <source>
        <dbReference type="Proteomes" id="UP000436088"/>
    </source>
</evidence>
<evidence type="ECO:0000313" key="3">
    <source>
        <dbReference type="EMBL" id="KAE8695147.1"/>
    </source>
</evidence>
<keyword evidence="4" id="KW-1185">Reference proteome</keyword>
<feature type="domain" description="SUEL-type lectin" evidence="2">
    <location>
        <begin position="392"/>
        <end position="443"/>
    </location>
</feature>
<dbReference type="InterPro" id="IPR008979">
    <property type="entry name" value="Galactose-bd-like_sf"/>
</dbReference>
<dbReference type="Gene3D" id="2.60.120.740">
    <property type="match status" value="1"/>
</dbReference>
<feature type="chain" id="PRO_5025584145" evidence="1">
    <location>
        <begin position="23"/>
        <end position="456"/>
    </location>
</feature>
<organism evidence="3 4">
    <name type="scientific">Hibiscus syriacus</name>
    <name type="common">Rose of Sharon</name>
    <dbReference type="NCBI Taxonomy" id="106335"/>
    <lineage>
        <taxon>Eukaryota</taxon>
        <taxon>Viridiplantae</taxon>
        <taxon>Streptophyta</taxon>
        <taxon>Embryophyta</taxon>
        <taxon>Tracheophyta</taxon>
        <taxon>Spermatophyta</taxon>
        <taxon>Magnoliopsida</taxon>
        <taxon>eudicotyledons</taxon>
        <taxon>Gunneridae</taxon>
        <taxon>Pentapetalae</taxon>
        <taxon>rosids</taxon>
        <taxon>malvids</taxon>
        <taxon>Malvales</taxon>
        <taxon>Malvaceae</taxon>
        <taxon>Malvoideae</taxon>
        <taxon>Hibiscus</taxon>
    </lineage>
</organism>
<dbReference type="GO" id="GO:0004565">
    <property type="term" value="F:beta-galactosidase activity"/>
    <property type="evidence" value="ECO:0007669"/>
    <property type="project" value="UniProtKB-ARBA"/>
</dbReference>
<dbReference type="GO" id="GO:0005975">
    <property type="term" value="P:carbohydrate metabolic process"/>
    <property type="evidence" value="ECO:0007669"/>
    <property type="project" value="InterPro"/>
</dbReference>
<name>A0A6A2ZUQ0_HIBSY</name>
<dbReference type="Proteomes" id="UP000436088">
    <property type="component" value="Unassembled WGS sequence"/>
</dbReference>
<dbReference type="SUPFAM" id="SSF49785">
    <property type="entry name" value="Galactose-binding domain-like"/>
    <property type="match status" value="1"/>
</dbReference>
<dbReference type="InterPro" id="IPR001944">
    <property type="entry name" value="Glycoside_Hdrlase_35"/>
</dbReference>
<evidence type="ECO:0000259" key="2">
    <source>
        <dbReference type="PROSITE" id="PS50228"/>
    </source>
</evidence>
<dbReference type="EMBL" id="VEPZ02001094">
    <property type="protein sequence ID" value="KAE8695147.1"/>
    <property type="molecule type" value="Genomic_DNA"/>
</dbReference>
<dbReference type="InterPro" id="IPR043159">
    <property type="entry name" value="Lectin_gal-bd_sf"/>
</dbReference>
<proteinExistence type="predicted"/>
<feature type="signal peptide" evidence="1">
    <location>
        <begin position="1"/>
        <end position="22"/>
    </location>
</feature>
<evidence type="ECO:0000256" key="1">
    <source>
        <dbReference type="SAM" id="SignalP"/>
    </source>
</evidence>
<protein>
    <submittedName>
        <fullName evidence="3">Beta-galactosidase 5</fullName>
    </submittedName>
</protein>
<gene>
    <name evidence="3" type="ORF">F3Y22_tig00110733pilonHSYRG00208</name>
</gene>
<dbReference type="InterPro" id="IPR000922">
    <property type="entry name" value="Lectin_gal-bd_dom"/>
</dbReference>
<dbReference type="Pfam" id="PF02140">
    <property type="entry name" value="SUEL_Lectin"/>
    <property type="match status" value="1"/>
</dbReference>